<evidence type="ECO:0000256" key="1">
    <source>
        <dbReference type="PROSITE-ProRule" id="PRU01161"/>
    </source>
</evidence>
<feature type="region of interest" description="Disordered" evidence="2">
    <location>
        <begin position="75"/>
        <end position="101"/>
    </location>
</feature>
<comment type="caution">
    <text evidence="1">Lacks conserved residue(s) required for the propagation of feature annotation.</text>
</comment>
<keyword evidence="5" id="KW-1185">Reference proteome</keyword>
<gene>
    <name evidence="4" type="ORF">I4I82_04170</name>
</gene>
<sequence length="101" mass="9866">MTRTGPVLGAGGILGSASTVGEAVPASCSIPGWFTPQVIGGRRYVDGGVASSTSPGLLARPGAPELDEVDVLAPMASHARPPSSRTSAVAPALPETGTTAA</sequence>
<evidence type="ECO:0000313" key="5">
    <source>
        <dbReference type="Proteomes" id="UP000694300"/>
    </source>
</evidence>
<dbReference type="InterPro" id="IPR002641">
    <property type="entry name" value="PNPLA_dom"/>
</dbReference>
<protein>
    <submittedName>
        <fullName evidence="4">Patatin-like phospholipase family protein</fullName>
    </submittedName>
</protein>
<dbReference type="Proteomes" id="UP000694300">
    <property type="component" value="Unassembled WGS sequence"/>
</dbReference>
<evidence type="ECO:0000313" key="4">
    <source>
        <dbReference type="EMBL" id="MBW0126877.1"/>
    </source>
</evidence>
<feature type="domain" description="PNPLA" evidence="3">
    <location>
        <begin position="1"/>
        <end position="60"/>
    </location>
</feature>
<dbReference type="PROSITE" id="PS51635">
    <property type="entry name" value="PNPLA"/>
    <property type="match status" value="1"/>
</dbReference>
<dbReference type="Pfam" id="PF01734">
    <property type="entry name" value="Patatin"/>
    <property type="match status" value="1"/>
</dbReference>
<dbReference type="RefSeq" id="WP_218593867.1">
    <property type="nucleotide sequence ID" value="NZ_JADQDE010000359.1"/>
</dbReference>
<accession>A0ABS6U3R8</accession>
<comment type="caution">
    <text evidence="4">The sequence shown here is derived from an EMBL/GenBank/DDBJ whole genome shotgun (WGS) entry which is preliminary data.</text>
</comment>
<name>A0ABS6U3R8_9PSEU</name>
<organism evidence="4 5">
    <name type="scientific">Pseudonocardia oceani</name>
    <dbReference type="NCBI Taxonomy" id="2792013"/>
    <lineage>
        <taxon>Bacteria</taxon>
        <taxon>Bacillati</taxon>
        <taxon>Actinomycetota</taxon>
        <taxon>Actinomycetes</taxon>
        <taxon>Pseudonocardiales</taxon>
        <taxon>Pseudonocardiaceae</taxon>
        <taxon>Pseudonocardia</taxon>
    </lineage>
</organism>
<reference evidence="4 5" key="1">
    <citation type="submission" date="2020-11" db="EMBL/GenBank/DDBJ databases">
        <title>Pseudonocardia abyssalis sp. nov. and Pseudonocardia oceani sp. nov., description and phylogenomic analysis of two novel actinomycetes isolated from the deep Southern Ocean.</title>
        <authorList>
            <person name="Parra J."/>
        </authorList>
    </citation>
    <scope>NUCLEOTIDE SEQUENCE [LARGE SCALE GENOMIC DNA]</scope>
    <source>
        <strain evidence="5">KRD185</strain>
    </source>
</reference>
<dbReference type="EMBL" id="JADQDF010000001">
    <property type="protein sequence ID" value="MBW0126877.1"/>
    <property type="molecule type" value="Genomic_DNA"/>
</dbReference>
<proteinExistence type="predicted"/>
<evidence type="ECO:0000256" key="2">
    <source>
        <dbReference type="SAM" id="MobiDB-lite"/>
    </source>
</evidence>
<feature type="short sequence motif" description="DGA/G" evidence="1">
    <location>
        <begin position="46"/>
        <end position="48"/>
    </location>
</feature>
<evidence type="ECO:0000259" key="3">
    <source>
        <dbReference type="PROSITE" id="PS51635"/>
    </source>
</evidence>